<dbReference type="EC" id="7.4.2.9" evidence="10"/>
<evidence type="ECO:0000256" key="6">
    <source>
        <dbReference type="ARBA" id="ARBA00022741"/>
    </source>
</evidence>
<dbReference type="PROSITE" id="PS50893">
    <property type="entry name" value="ABC_TRANSPORTER_2"/>
    <property type="match status" value="2"/>
</dbReference>
<protein>
    <recommendedName>
        <fullName evidence="10">ABC-type dipeptide transporter</fullName>
        <ecNumber evidence="10">7.4.2.9</ecNumber>
    </recommendedName>
</protein>
<dbReference type="Gene3D" id="3.40.50.300">
    <property type="entry name" value="P-loop containing nucleotide triphosphate hydrolases"/>
    <property type="match status" value="2"/>
</dbReference>
<evidence type="ECO:0000256" key="9">
    <source>
        <dbReference type="ARBA" id="ARBA00023136"/>
    </source>
</evidence>
<comment type="function">
    <text evidence="12">Part of the ABC transporter DppABCDF involved in the uptake of various di/tripeptides. Is also involved in the uptake of phaseolotoxin, a toxic tripeptide inhibiting the enzyme ornithine carbamoyltransferase. Responsible for energy coupling to the transport system.</text>
</comment>
<keyword evidence="3" id="KW-0813">Transport</keyword>
<comment type="caution">
    <text evidence="15">The sequence shown here is derived from an EMBL/GenBank/DDBJ whole genome shotgun (WGS) entry which is preliminary data.</text>
</comment>
<evidence type="ECO:0000256" key="5">
    <source>
        <dbReference type="ARBA" id="ARBA00022519"/>
    </source>
</evidence>
<dbReference type="Proteomes" id="UP000281514">
    <property type="component" value="Unassembled WGS sequence"/>
</dbReference>
<dbReference type="InterPro" id="IPR003439">
    <property type="entry name" value="ABC_transporter-like_ATP-bd"/>
</dbReference>
<evidence type="ECO:0000256" key="7">
    <source>
        <dbReference type="ARBA" id="ARBA00022840"/>
    </source>
</evidence>
<comment type="subcellular location">
    <subcellularLocation>
        <location evidence="1">Cell inner membrane</location>
        <topology evidence="1">Peripheral membrane protein</topology>
    </subcellularLocation>
</comment>
<keyword evidence="9" id="KW-0472">Membrane</keyword>
<dbReference type="Pfam" id="PF08352">
    <property type="entry name" value="oligo_HPY"/>
    <property type="match status" value="2"/>
</dbReference>
<dbReference type="RefSeq" id="WP_005618489.1">
    <property type="nucleotide sequence ID" value="NZ_BMNO01000103.1"/>
</dbReference>
<keyword evidence="4" id="KW-1003">Cell membrane</keyword>
<dbReference type="InterPro" id="IPR017871">
    <property type="entry name" value="ABC_transporter-like_CS"/>
</dbReference>
<evidence type="ECO:0000256" key="13">
    <source>
        <dbReference type="ARBA" id="ARBA00065473"/>
    </source>
</evidence>
<dbReference type="PANTHER" id="PTHR43297">
    <property type="entry name" value="OLIGOPEPTIDE TRANSPORT ATP-BINDING PROTEIN APPD"/>
    <property type="match status" value="1"/>
</dbReference>
<evidence type="ECO:0000256" key="8">
    <source>
        <dbReference type="ARBA" id="ARBA00022967"/>
    </source>
</evidence>
<dbReference type="NCBIfam" id="NF007739">
    <property type="entry name" value="PRK10419.1"/>
    <property type="match status" value="2"/>
</dbReference>
<comment type="similarity">
    <text evidence="2">Belongs to the ABC transporter superfamily.</text>
</comment>
<dbReference type="FunFam" id="3.40.50.300:FF:000016">
    <property type="entry name" value="Oligopeptide ABC transporter ATP-binding component"/>
    <property type="match status" value="2"/>
</dbReference>
<evidence type="ECO:0000256" key="12">
    <source>
        <dbReference type="ARBA" id="ARBA00058018"/>
    </source>
</evidence>
<dbReference type="PANTHER" id="PTHR43297:SF14">
    <property type="entry name" value="ATPASE AAA-TYPE CORE DOMAIN-CONTAINING PROTEIN"/>
    <property type="match status" value="1"/>
</dbReference>
<dbReference type="InterPro" id="IPR050388">
    <property type="entry name" value="ABC_Ni/Peptide_Import"/>
</dbReference>
<evidence type="ECO:0000256" key="3">
    <source>
        <dbReference type="ARBA" id="ARBA00022448"/>
    </source>
</evidence>
<organism evidence="15 16">
    <name type="scientific">Pseudomonas avellanae</name>
    <dbReference type="NCBI Taxonomy" id="46257"/>
    <lineage>
        <taxon>Bacteria</taxon>
        <taxon>Pseudomonadati</taxon>
        <taxon>Pseudomonadota</taxon>
        <taxon>Gammaproteobacteria</taxon>
        <taxon>Pseudomonadales</taxon>
        <taxon>Pseudomonadaceae</taxon>
        <taxon>Pseudomonas</taxon>
    </lineage>
</organism>
<dbReference type="EMBL" id="RBTX01000170">
    <property type="protein sequence ID" value="RMU38258.1"/>
    <property type="molecule type" value="Genomic_DNA"/>
</dbReference>
<accession>A0A3M5TZA7</accession>
<keyword evidence="7 15" id="KW-0067">ATP-binding</keyword>
<evidence type="ECO:0000313" key="16">
    <source>
        <dbReference type="Proteomes" id="UP000281514"/>
    </source>
</evidence>
<evidence type="ECO:0000259" key="14">
    <source>
        <dbReference type="PROSITE" id="PS50893"/>
    </source>
</evidence>
<gene>
    <name evidence="15" type="ORF">ALP32_02552</name>
</gene>
<dbReference type="GO" id="GO:0016887">
    <property type="term" value="F:ATP hydrolysis activity"/>
    <property type="evidence" value="ECO:0007669"/>
    <property type="project" value="InterPro"/>
</dbReference>
<keyword evidence="8" id="KW-1278">Translocase</keyword>
<evidence type="ECO:0000313" key="15">
    <source>
        <dbReference type="EMBL" id="RMU38258.1"/>
    </source>
</evidence>
<proteinExistence type="inferred from homology"/>
<comment type="catalytic activity">
    <reaction evidence="11">
        <text>a dipeptide(out) + ATP + H2O = a dipeptide(in) + ADP + phosphate + H(+)</text>
        <dbReference type="Rhea" id="RHEA:23120"/>
        <dbReference type="ChEBI" id="CHEBI:15377"/>
        <dbReference type="ChEBI" id="CHEBI:15378"/>
        <dbReference type="ChEBI" id="CHEBI:30616"/>
        <dbReference type="ChEBI" id="CHEBI:43474"/>
        <dbReference type="ChEBI" id="CHEBI:90799"/>
        <dbReference type="ChEBI" id="CHEBI:456216"/>
        <dbReference type="EC" id="7.4.2.9"/>
    </reaction>
</comment>
<name>A0A3M5TZA7_9PSED</name>
<dbReference type="GO" id="GO:0015833">
    <property type="term" value="P:peptide transport"/>
    <property type="evidence" value="ECO:0007669"/>
    <property type="project" value="InterPro"/>
</dbReference>
<dbReference type="GO" id="GO:0005524">
    <property type="term" value="F:ATP binding"/>
    <property type="evidence" value="ECO:0007669"/>
    <property type="project" value="UniProtKB-KW"/>
</dbReference>
<evidence type="ECO:0000256" key="4">
    <source>
        <dbReference type="ARBA" id="ARBA00022475"/>
    </source>
</evidence>
<evidence type="ECO:0000256" key="11">
    <source>
        <dbReference type="ARBA" id="ARBA00047356"/>
    </source>
</evidence>
<dbReference type="InterPro" id="IPR027417">
    <property type="entry name" value="P-loop_NTPase"/>
</dbReference>
<reference evidence="15 16" key="1">
    <citation type="submission" date="2018-08" db="EMBL/GenBank/DDBJ databases">
        <title>Recombination of ecologically and evolutionarily significant loci maintains genetic cohesion in the Pseudomonas syringae species complex.</title>
        <authorList>
            <person name="Dillon M."/>
            <person name="Thakur S."/>
            <person name="Almeida R.N.D."/>
            <person name="Weir B.S."/>
            <person name="Guttman D.S."/>
        </authorList>
    </citation>
    <scope>NUCLEOTIDE SEQUENCE [LARGE SCALE GENOMIC DNA]</scope>
    <source>
        <strain evidence="15 16">ICMP 9749</strain>
    </source>
</reference>
<comment type="subunit">
    <text evidence="13">The complex is composed of two ATP-binding proteins (DppD and DppF), two transmembrane proteins (DppB and DppC) and a solute-binding protein (DppA1-A5). Five orthologous SBPs (DppA1-A5) are present in P.aeruginosa, which increases the substrate specificity of the DppBCDF transporter.</text>
</comment>
<dbReference type="SUPFAM" id="SSF52540">
    <property type="entry name" value="P-loop containing nucleoside triphosphate hydrolases"/>
    <property type="match status" value="2"/>
</dbReference>
<evidence type="ECO:0000256" key="10">
    <source>
        <dbReference type="ARBA" id="ARBA00038852"/>
    </source>
</evidence>
<dbReference type="InterPro" id="IPR013563">
    <property type="entry name" value="Oligopep_ABC_C"/>
</dbReference>
<dbReference type="NCBIfam" id="NF008453">
    <property type="entry name" value="PRK11308.1"/>
    <property type="match status" value="2"/>
</dbReference>
<dbReference type="SMART" id="SM00382">
    <property type="entry name" value="AAA"/>
    <property type="match status" value="2"/>
</dbReference>
<dbReference type="InterPro" id="IPR003593">
    <property type="entry name" value="AAA+_ATPase"/>
</dbReference>
<dbReference type="GO" id="GO:0005886">
    <property type="term" value="C:plasma membrane"/>
    <property type="evidence" value="ECO:0007669"/>
    <property type="project" value="UniProtKB-SubCell"/>
</dbReference>
<evidence type="ECO:0000256" key="1">
    <source>
        <dbReference type="ARBA" id="ARBA00004417"/>
    </source>
</evidence>
<keyword evidence="6" id="KW-0547">Nucleotide-binding</keyword>
<evidence type="ECO:0000256" key="2">
    <source>
        <dbReference type="ARBA" id="ARBA00005417"/>
    </source>
</evidence>
<dbReference type="GO" id="GO:0055085">
    <property type="term" value="P:transmembrane transport"/>
    <property type="evidence" value="ECO:0007669"/>
    <property type="project" value="UniProtKB-ARBA"/>
</dbReference>
<dbReference type="PROSITE" id="PS00211">
    <property type="entry name" value="ABC_TRANSPORTER_1"/>
    <property type="match status" value="2"/>
</dbReference>
<dbReference type="AlphaFoldDB" id="A0A3M5TZA7"/>
<keyword evidence="5" id="KW-0997">Cell inner membrane</keyword>
<dbReference type="CDD" id="cd03257">
    <property type="entry name" value="ABC_NikE_OppD_transporters"/>
    <property type="match status" value="2"/>
</dbReference>
<feature type="domain" description="ABC transporter" evidence="14">
    <location>
        <begin position="6"/>
        <end position="252"/>
    </location>
</feature>
<feature type="domain" description="ABC transporter" evidence="14">
    <location>
        <begin position="270"/>
        <end position="519"/>
    </location>
</feature>
<dbReference type="Pfam" id="PF00005">
    <property type="entry name" value="ABC_tran"/>
    <property type="match status" value="2"/>
</dbReference>
<sequence>MAENLIEIRDLSVAFNGQQVVSHLSLDVRRGECLALVGESGSGKSVTAHSILQLLPRSGTLTTGSITYRGQQLVGADERTLRELRGNRIAMIFQEPMTSLNPLHSVSRQIGETLLLHRGISGREAQKRIIELLELVGIQQPEKRLKAYPHELSGGQRQRVMIAMTLACEPELLIADEPTTALDVTVQRKILLLLKELQQRLNMSLLLISHDLNLVHSVAQRVCVMRAGEIVEQADCKSLFKSPQHPYSRLLLDAEPAGEPLPRDTRETVLQVDNLKVWFSLTGGVLRRHKEYLKAVDDISLSIQRGKTLGIVGESGSGKSTLGQAILRLLESQGSIRFRGQALDGLSQKQMRPWRKQMQVVFQDPYGSLSPRMSVAQIISEGLEVHSQFNPAQCDAEVIRALEEVGIDPQCRHRYPHEFSGGQRQRIAIARALVLKPALILLDEPTSALDRTVQKQVVALLRDLQQKHGLTYLFISHDLAVVQALAHDVIVVKDGKVVERGASHDVFESPQHPYTQELLAAAHPE</sequence>